<evidence type="ECO:0000256" key="6">
    <source>
        <dbReference type="ARBA" id="ARBA00022723"/>
    </source>
</evidence>
<feature type="transmembrane region" description="Helical" evidence="16">
    <location>
        <begin position="613"/>
        <end position="642"/>
    </location>
</feature>
<dbReference type="InterPro" id="IPR053973">
    <property type="entry name" value="ERMP1-like_C"/>
</dbReference>
<feature type="transmembrane region" description="Helical" evidence="16">
    <location>
        <begin position="832"/>
        <end position="854"/>
    </location>
</feature>
<evidence type="ECO:0000256" key="1">
    <source>
        <dbReference type="ARBA" id="ARBA00001947"/>
    </source>
</evidence>
<comment type="cofactor">
    <cofactor evidence="1">
        <name>Zn(2+)</name>
        <dbReference type="ChEBI" id="CHEBI:29105"/>
    </cofactor>
</comment>
<dbReference type="InterPro" id="IPR053974">
    <property type="entry name" value="ERMP1_1-A_TM"/>
</dbReference>
<evidence type="ECO:0000256" key="15">
    <source>
        <dbReference type="SAM" id="MobiDB-lite"/>
    </source>
</evidence>
<accession>A0AAN7MXH6</accession>
<dbReference type="Gene3D" id="3.40.630.10">
    <property type="entry name" value="Zn peptidases"/>
    <property type="match status" value="1"/>
</dbReference>
<protein>
    <recommendedName>
        <fullName evidence="14">Endoplasmic reticulum metallopeptidase 1</fullName>
    </recommendedName>
</protein>
<feature type="transmembrane region" description="Helical" evidence="16">
    <location>
        <begin position="663"/>
        <end position="687"/>
    </location>
</feature>
<dbReference type="SUPFAM" id="SSF53187">
    <property type="entry name" value="Zn-dependent exopeptidases"/>
    <property type="match status" value="1"/>
</dbReference>
<reference evidence="20 21" key="1">
    <citation type="journal article" date="2023" name="J. Hered.">
        <title>Chromosome-level genome of the wood stork (Mycteria americana) provides insight into avian chromosome evolution.</title>
        <authorList>
            <person name="Flamio R. Jr."/>
            <person name="Ramstad K.M."/>
        </authorList>
    </citation>
    <scope>NUCLEOTIDE SEQUENCE [LARGE SCALE GENOMIC DNA]</scope>
    <source>
        <strain evidence="20">JAX WOST 10</strain>
    </source>
</reference>
<evidence type="ECO:0000256" key="5">
    <source>
        <dbReference type="ARBA" id="ARBA00022692"/>
    </source>
</evidence>
<dbReference type="Pfam" id="PF22248">
    <property type="entry name" value="ERMP1_C"/>
    <property type="match status" value="1"/>
</dbReference>
<gene>
    <name evidence="20" type="ORF">QYF61_001342</name>
</gene>
<feature type="compositionally biased region" description="Basic and acidic residues" evidence="15">
    <location>
        <begin position="240"/>
        <end position="263"/>
    </location>
</feature>
<keyword evidence="5 16" id="KW-0812">Transmembrane</keyword>
<feature type="transmembrane region" description="Helical" evidence="16">
    <location>
        <begin position="789"/>
        <end position="812"/>
    </location>
</feature>
<keyword evidence="12 16" id="KW-0472">Membrane</keyword>
<evidence type="ECO:0000256" key="10">
    <source>
        <dbReference type="ARBA" id="ARBA00022989"/>
    </source>
</evidence>
<evidence type="ECO:0000256" key="7">
    <source>
        <dbReference type="ARBA" id="ARBA00022801"/>
    </source>
</evidence>
<feature type="domain" description="Peptidase M28" evidence="17">
    <location>
        <begin position="394"/>
        <end position="587"/>
    </location>
</feature>
<organism evidence="20 21">
    <name type="scientific">Mycteria americana</name>
    <name type="common">Wood stork</name>
    <dbReference type="NCBI Taxonomy" id="33587"/>
    <lineage>
        <taxon>Eukaryota</taxon>
        <taxon>Metazoa</taxon>
        <taxon>Chordata</taxon>
        <taxon>Craniata</taxon>
        <taxon>Vertebrata</taxon>
        <taxon>Euteleostomi</taxon>
        <taxon>Archelosauria</taxon>
        <taxon>Archosauria</taxon>
        <taxon>Dinosauria</taxon>
        <taxon>Saurischia</taxon>
        <taxon>Theropoda</taxon>
        <taxon>Coelurosauria</taxon>
        <taxon>Aves</taxon>
        <taxon>Neognathae</taxon>
        <taxon>Neoaves</taxon>
        <taxon>Aequornithes</taxon>
        <taxon>Ciconiiformes</taxon>
        <taxon>Ciconiidae</taxon>
        <taxon>Mycteria</taxon>
    </lineage>
</organism>
<evidence type="ECO:0000313" key="20">
    <source>
        <dbReference type="EMBL" id="KAK4815354.1"/>
    </source>
</evidence>
<evidence type="ECO:0000256" key="11">
    <source>
        <dbReference type="ARBA" id="ARBA00023049"/>
    </source>
</evidence>
<evidence type="ECO:0000313" key="21">
    <source>
        <dbReference type="Proteomes" id="UP001333110"/>
    </source>
</evidence>
<name>A0AAN7MXH6_MYCAM</name>
<keyword evidence="8" id="KW-0256">Endoplasmic reticulum</keyword>
<keyword evidence="10 16" id="KW-1133">Transmembrane helix</keyword>
<evidence type="ECO:0000259" key="19">
    <source>
        <dbReference type="Pfam" id="PF22249"/>
    </source>
</evidence>
<evidence type="ECO:0000256" key="12">
    <source>
        <dbReference type="ARBA" id="ARBA00023136"/>
    </source>
</evidence>
<evidence type="ECO:0000256" key="9">
    <source>
        <dbReference type="ARBA" id="ARBA00022833"/>
    </source>
</evidence>
<dbReference type="InterPro" id="IPR045175">
    <property type="entry name" value="M28_fam"/>
</dbReference>
<comment type="caution">
    <text evidence="20">The sequence shown here is derived from an EMBL/GenBank/DDBJ whole genome shotgun (WGS) entry which is preliminary data.</text>
</comment>
<feature type="compositionally biased region" description="Basic residues" evidence="15">
    <location>
        <begin position="264"/>
        <end position="274"/>
    </location>
</feature>
<feature type="domain" description="Endoplasmic reticulum metallopeptidase 1-like C-terminal" evidence="18">
    <location>
        <begin position="890"/>
        <end position="1111"/>
    </location>
</feature>
<dbReference type="Proteomes" id="UP001333110">
    <property type="component" value="Unassembled WGS sequence"/>
</dbReference>
<dbReference type="GO" id="GO:0005789">
    <property type="term" value="C:endoplasmic reticulum membrane"/>
    <property type="evidence" value="ECO:0007669"/>
    <property type="project" value="UniProtKB-SubCell"/>
</dbReference>
<dbReference type="GO" id="GO:0006508">
    <property type="term" value="P:proteolysis"/>
    <property type="evidence" value="ECO:0007669"/>
    <property type="project" value="UniProtKB-KW"/>
</dbReference>
<dbReference type="InterPro" id="IPR007484">
    <property type="entry name" value="Peptidase_M28"/>
</dbReference>
<feature type="domain" description="Endoplasmic reticulum metallopeptidase 1/1-A TM" evidence="19">
    <location>
        <begin position="656"/>
        <end position="876"/>
    </location>
</feature>
<evidence type="ECO:0000256" key="4">
    <source>
        <dbReference type="ARBA" id="ARBA00022670"/>
    </source>
</evidence>
<keyword evidence="13" id="KW-0325">Glycoprotein</keyword>
<keyword evidence="4" id="KW-0645">Protease</keyword>
<comment type="similarity">
    <text evidence="3">Belongs to the peptidase M28 family.</text>
</comment>
<evidence type="ECO:0000256" key="3">
    <source>
        <dbReference type="ARBA" id="ARBA00010918"/>
    </source>
</evidence>
<evidence type="ECO:0000256" key="13">
    <source>
        <dbReference type="ARBA" id="ARBA00023180"/>
    </source>
</evidence>
<dbReference type="InterPro" id="IPR048024">
    <property type="entry name" value="Fxna-like_M28_dom"/>
</dbReference>
<feature type="transmembrane region" description="Helical" evidence="16">
    <location>
        <begin position="861"/>
        <end position="883"/>
    </location>
</feature>
<evidence type="ECO:0000259" key="17">
    <source>
        <dbReference type="Pfam" id="PF04389"/>
    </source>
</evidence>
<dbReference type="Pfam" id="PF04389">
    <property type="entry name" value="Peptidase_M28"/>
    <property type="match status" value="1"/>
</dbReference>
<feature type="compositionally biased region" description="Pro residues" evidence="15">
    <location>
        <begin position="110"/>
        <end position="120"/>
    </location>
</feature>
<dbReference type="Pfam" id="PF22249">
    <property type="entry name" value="ERMP1-TM"/>
    <property type="match status" value="1"/>
</dbReference>
<keyword evidence="9" id="KW-0862">Zinc</keyword>
<dbReference type="CDD" id="cd03875">
    <property type="entry name" value="M28_Fxna_like"/>
    <property type="match status" value="1"/>
</dbReference>
<dbReference type="PANTHER" id="PTHR12147">
    <property type="entry name" value="METALLOPEPTIDASE M28 FAMILY MEMBER"/>
    <property type="match status" value="1"/>
</dbReference>
<sequence length="1113" mass="123869">MPKIQCSGGKPSNPEHRRCRDLPSARLHRPSAPVRWFVALFTAPPLTPRLLLHTSLCVLTKNNRKKPWKHEDSYIFASEATLPAKDGAILAQAQGQAVARPGAVAGHRAPPLPGRRPPPAKTRAPRPLFCGRTHVQARKASGDRYRGAGQGATPITEPNGRGGRAVTGPCPPRDSPGPRPRPRRTPPRGGGGRAGALFDPRPAPYRASARRSSRRQPGSSARPMERSEAAPVWRLRATGGHRDRDRDRRHAPPREDGDRDMGGKKRGGPRRRRLLPLPEARGAPLVLLYLLGLRALVHVSHRQLLSPPSAAGPRDFSARRARGYLDNITAIGPRTVGSPENEVLAVNYLLEQIRAIERESTDAHKISVDVQRPTGSFSIDFLGGFTSYYANITNVVVKLEPRNGAEHAVLSNCHFDSVPNTPGASDDAVSCAVMLEILNTLSKSSEPLQHAVIFLFNGAEENILQASHGFITQHEWAKSIRAFINLEAAGVGGKELVFQTGPENPWLVQAYVVAAKHPFASVVAQEIFQSGIIPADTDFRIYRDFGNVPGIDLAFIENGYIYHTEYDTSDRILTDSIQRAGDNILAVLKYLATSDKLAKSFEYRHGNVVFFDVFGLFVLAYPAHVGTIMNYITAAIAFLYLIKKVLQPKTRAIHNLKKFFTAFGLTLISWVCTLVTVLIVAVFVSVIGRSLSWYTHFYVSVFLYGTAAAAKLILVHTLAKKFFYKNTNEQYLGDIFFDASLMIWSIALAMITQMGLCSAFICTLWVAFPLLAKLMIHKELSQRGATIKFVMMYMLGMFVPYLYMMYLSWTVFEMFTPIMGRSGSEILPDVVLAGFIVVITMILSSYFINFIYLVKSTKTTLITLTTVFVVTLILVCSGIFFPYSSDAANPKPKRVFLQHMSRKFHDLDGNVVKSDSGIWINGFDYNGISHITPHVPEINDTIRTPCEEQAPFCGLPWILPVHFMFRKNWYLPAPEIFPRSPIHFKVLSKELMPWNSVRLSFEVSGPSHMSVYVRPHEGSALSTWSLGDGRPVASLGGDYFVFYSHGLQATPWHFWVELTAPEKHSDGIVSLAIAAHYFFGEDQKSPQLYALLERLPNWTFSSGWSCTYDLFVF</sequence>
<dbReference type="EMBL" id="JAUNZN010000009">
    <property type="protein sequence ID" value="KAK4815354.1"/>
    <property type="molecule type" value="Genomic_DNA"/>
</dbReference>
<dbReference type="PANTHER" id="PTHR12147:SF22">
    <property type="entry name" value="ENDOPLASMIC RETICULUM METALLOPEPTIDASE 1"/>
    <property type="match status" value="1"/>
</dbReference>
<evidence type="ECO:0000259" key="18">
    <source>
        <dbReference type="Pfam" id="PF22248"/>
    </source>
</evidence>
<keyword evidence="6" id="KW-0479">Metal-binding</keyword>
<evidence type="ECO:0000256" key="16">
    <source>
        <dbReference type="SAM" id="Phobius"/>
    </source>
</evidence>
<dbReference type="AlphaFoldDB" id="A0AAN7MXH6"/>
<evidence type="ECO:0000256" key="8">
    <source>
        <dbReference type="ARBA" id="ARBA00022824"/>
    </source>
</evidence>
<feature type="transmembrane region" description="Helical" evidence="16">
    <location>
        <begin position="758"/>
        <end position="777"/>
    </location>
</feature>
<keyword evidence="7" id="KW-0378">Hydrolase</keyword>
<feature type="compositionally biased region" description="Pro residues" evidence="15">
    <location>
        <begin position="169"/>
        <end position="179"/>
    </location>
</feature>
<keyword evidence="21" id="KW-1185">Reference proteome</keyword>
<evidence type="ECO:0000256" key="14">
    <source>
        <dbReference type="ARBA" id="ARBA00070956"/>
    </source>
</evidence>
<dbReference type="GO" id="GO:0046872">
    <property type="term" value="F:metal ion binding"/>
    <property type="evidence" value="ECO:0007669"/>
    <property type="project" value="UniProtKB-KW"/>
</dbReference>
<feature type="region of interest" description="Disordered" evidence="15">
    <location>
        <begin position="102"/>
        <end position="275"/>
    </location>
</feature>
<feature type="transmembrane region" description="Helical" evidence="16">
    <location>
        <begin position="731"/>
        <end position="752"/>
    </location>
</feature>
<feature type="transmembrane region" description="Helical" evidence="16">
    <location>
        <begin position="693"/>
        <end position="719"/>
    </location>
</feature>
<proteinExistence type="inferred from homology"/>
<evidence type="ECO:0000256" key="2">
    <source>
        <dbReference type="ARBA" id="ARBA00004477"/>
    </source>
</evidence>
<dbReference type="FunFam" id="3.40.630.10:FF:000008">
    <property type="entry name" value="Endoplasmic reticulum metallopeptidase 1"/>
    <property type="match status" value="1"/>
</dbReference>
<dbReference type="GO" id="GO:0008235">
    <property type="term" value="F:metalloexopeptidase activity"/>
    <property type="evidence" value="ECO:0007669"/>
    <property type="project" value="InterPro"/>
</dbReference>
<keyword evidence="11" id="KW-0482">Metalloprotease</keyword>
<comment type="subcellular location">
    <subcellularLocation>
        <location evidence="2">Endoplasmic reticulum membrane</location>
        <topology evidence="2">Multi-pass membrane protein</topology>
    </subcellularLocation>
</comment>